<dbReference type="EMBL" id="JAAQPH010000023">
    <property type="protein sequence ID" value="NIA71498.1"/>
    <property type="molecule type" value="Genomic_DNA"/>
</dbReference>
<organism evidence="6 7">
    <name type="scientific">Pelagibius litoralis</name>
    <dbReference type="NCBI Taxonomy" id="374515"/>
    <lineage>
        <taxon>Bacteria</taxon>
        <taxon>Pseudomonadati</taxon>
        <taxon>Pseudomonadota</taxon>
        <taxon>Alphaproteobacteria</taxon>
        <taxon>Rhodospirillales</taxon>
        <taxon>Rhodovibrionaceae</taxon>
        <taxon>Pelagibius</taxon>
    </lineage>
</organism>
<dbReference type="Proteomes" id="UP000761264">
    <property type="component" value="Unassembled WGS sequence"/>
</dbReference>
<sequence>MGPLPPIRVADLLNKRFFGYLSWLRRRRALHRPEVLAALAKDLAVSNADHLVITGDLTNIALIEEFAQVEVWLQSLGSADRVTVIPGNHDAYVAVPWETTLAKWQAFMADEPNAGGQPRPPTGPDAFPFVRFRGPAAILGLSSAQPTPLFCAHGTLGEAQLHRLGQHLQKLGQEGWFRVVLLHHPPSLEGIARRKRLVDAEPFRKVIAEHGAELILHGHDHKFADVRIPAGRQSVPVLGVPSASAAHSGKKPQAHYQTYAIAREDGHWRIEVTARGLDPVSGRFAEARRYTI</sequence>
<evidence type="ECO:0000256" key="1">
    <source>
        <dbReference type="ARBA" id="ARBA00022723"/>
    </source>
</evidence>
<evidence type="ECO:0000259" key="5">
    <source>
        <dbReference type="Pfam" id="PF00149"/>
    </source>
</evidence>
<evidence type="ECO:0000313" key="7">
    <source>
        <dbReference type="Proteomes" id="UP000761264"/>
    </source>
</evidence>
<dbReference type="Gene3D" id="3.60.21.10">
    <property type="match status" value="1"/>
</dbReference>
<evidence type="ECO:0000256" key="4">
    <source>
        <dbReference type="ARBA" id="ARBA00025742"/>
    </source>
</evidence>
<name>A0A967F1U9_9PROT</name>
<dbReference type="Pfam" id="PF00149">
    <property type="entry name" value="Metallophos"/>
    <property type="match status" value="1"/>
</dbReference>
<reference evidence="6" key="1">
    <citation type="submission" date="2020-03" db="EMBL/GenBank/DDBJ databases">
        <title>Genome of Pelagibius litoralis DSM 21314T.</title>
        <authorList>
            <person name="Wang G."/>
        </authorList>
    </citation>
    <scope>NUCLEOTIDE SEQUENCE</scope>
    <source>
        <strain evidence="6">DSM 21314</strain>
    </source>
</reference>
<comment type="similarity">
    <text evidence="4">Belongs to the cyclic nucleotide phosphodiesterase class-III family.</text>
</comment>
<keyword evidence="7" id="KW-1185">Reference proteome</keyword>
<keyword evidence="1" id="KW-0479">Metal-binding</keyword>
<dbReference type="AlphaFoldDB" id="A0A967F1U9"/>
<keyword evidence="2" id="KW-0378">Hydrolase</keyword>
<dbReference type="GO" id="GO:0016787">
    <property type="term" value="F:hydrolase activity"/>
    <property type="evidence" value="ECO:0007669"/>
    <property type="project" value="UniProtKB-KW"/>
</dbReference>
<feature type="domain" description="Calcineurin-like phosphoesterase" evidence="5">
    <location>
        <begin position="36"/>
        <end position="222"/>
    </location>
</feature>
<accession>A0A967F1U9</accession>
<dbReference type="PANTHER" id="PTHR42988:SF2">
    <property type="entry name" value="CYCLIC NUCLEOTIDE PHOSPHODIESTERASE CBUA0032-RELATED"/>
    <property type="match status" value="1"/>
</dbReference>
<dbReference type="InterPro" id="IPR050884">
    <property type="entry name" value="CNP_phosphodiesterase-III"/>
</dbReference>
<evidence type="ECO:0000256" key="2">
    <source>
        <dbReference type="ARBA" id="ARBA00022801"/>
    </source>
</evidence>
<dbReference type="InterPro" id="IPR004843">
    <property type="entry name" value="Calcineurin-like_PHP"/>
</dbReference>
<proteinExistence type="inferred from homology"/>
<evidence type="ECO:0000256" key="3">
    <source>
        <dbReference type="ARBA" id="ARBA00023004"/>
    </source>
</evidence>
<evidence type="ECO:0000313" key="6">
    <source>
        <dbReference type="EMBL" id="NIA71498.1"/>
    </source>
</evidence>
<dbReference type="CDD" id="cd00838">
    <property type="entry name" value="MPP_superfamily"/>
    <property type="match status" value="1"/>
</dbReference>
<gene>
    <name evidence="6" type="ORF">HBA54_23180</name>
</gene>
<dbReference type="PANTHER" id="PTHR42988">
    <property type="entry name" value="PHOSPHOHYDROLASE"/>
    <property type="match status" value="1"/>
</dbReference>
<keyword evidence="3" id="KW-0408">Iron</keyword>
<dbReference type="InterPro" id="IPR029052">
    <property type="entry name" value="Metallo-depent_PP-like"/>
</dbReference>
<dbReference type="GO" id="GO:0046872">
    <property type="term" value="F:metal ion binding"/>
    <property type="evidence" value="ECO:0007669"/>
    <property type="project" value="UniProtKB-KW"/>
</dbReference>
<comment type="caution">
    <text evidence="6">The sequence shown here is derived from an EMBL/GenBank/DDBJ whole genome shotgun (WGS) entry which is preliminary data.</text>
</comment>
<dbReference type="SUPFAM" id="SSF56300">
    <property type="entry name" value="Metallo-dependent phosphatases"/>
    <property type="match status" value="1"/>
</dbReference>
<protein>
    <submittedName>
        <fullName evidence="6">Metallophosphoesterase</fullName>
    </submittedName>
</protein>